<dbReference type="EMBL" id="CP033459">
    <property type="protein sequence ID" value="QFQ12298.1"/>
    <property type="molecule type" value="Genomic_DNA"/>
</dbReference>
<dbReference type="KEGG" id="alq:C7Y71_004315"/>
<sequence>MRRILLILSVFVLTLVSANSIHAESIPWDKLTKLCYYFGDASKPADEKRDYSIIIDEKNVWLSVRCEDKILIERRYDNTPEAFHKTIKALRSQGIKKTEEGGTRKRGCSSEQITLYAGDKCVFSAYREGEYGNLYLKHGEPNDAFEAAVPENVHNIILETFYYQDKK</sequence>
<feature type="signal peptide" evidence="1">
    <location>
        <begin position="1"/>
        <end position="23"/>
    </location>
</feature>
<evidence type="ECO:0000313" key="3">
    <source>
        <dbReference type="Proteomes" id="UP000249375"/>
    </source>
</evidence>
<evidence type="ECO:0000313" key="2">
    <source>
        <dbReference type="EMBL" id="QFQ12298.1"/>
    </source>
</evidence>
<dbReference type="AlphaFoldDB" id="A0A5P8E5U1"/>
<evidence type="ECO:0000256" key="1">
    <source>
        <dbReference type="SAM" id="SignalP"/>
    </source>
</evidence>
<organism evidence="2 3">
    <name type="scientific">Pseudoprevotella muciniphila</name>
    <dbReference type="NCBI Taxonomy" id="2133944"/>
    <lineage>
        <taxon>Bacteria</taxon>
        <taxon>Pseudomonadati</taxon>
        <taxon>Bacteroidota</taxon>
        <taxon>Bacteroidia</taxon>
        <taxon>Bacteroidales</taxon>
        <taxon>Prevotellaceae</taxon>
        <taxon>Pseudoprevotella</taxon>
    </lineage>
</organism>
<keyword evidence="1" id="KW-0732">Signal</keyword>
<dbReference type="Proteomes" id="UP000249375">
    <property type="component" value="Chromosome"/>
</dbReference>
<accession>A0A5P8E5U1</accession>
<proteinExistence type="predicted"/>
<keyword evidence="3" id="KW-1185">Reference proteome</keyword>
<reference evidence="2 3" key="1">
    <citation type="submission" date="2018-11" db="EMBL/GenBank/DDBJ databases">
        <authorList>
            <person name="Na S.W."/>
            <person name="Baik M."/>
        </authorList>
    </citation>
    <scope>NUCLEOTIDE SEQUENCE [LARGE SCALE GENOMIC DNA]</scope>
    <source>
        <strain evidence="2 3">E39</strain>
    </source>
</reference>
<name>A0A5P8E5U1_9BACT</name>
<feature type="chain" id="PRO_5024364563" evidence="1">
    <location>
        <begin position="24"/>
        <end position="167"/>
    </location>
</feature>
<protein>
    <submittedName>
        <fullName evidence="2">Uncharacterized protein</fullName>
    </submittedName>
</protein>
<gene>
    <name evidence="2" type="ORF">C7Y71_004315</name>
</gene>
<dbReference type="RefSeq" id="WP_111898477.1">
    <property type="nucleotide sequence ID" value="NZ_CP033459.1"/>
</dbReference>